<dbReference type="Gene3D" id="3.40.366.10">
    <property type="entry name" value="Malonyl-Coenzyme A Acyl Carrier Protein, domain 2"/>
    <property type="match status" value="1"/>
</dbReference>
<name>A0ABW1BJN7_9ACTN</name>
<protein>
    <submittedName>
        <fullName evidence="5">Ketoacyl-synthetase C-terminal extension domain-containing protein</fullName>
    </submittedName>
</protein>
<evidence type="ECO:0000313" key="5">
    <source>
        <dbReference type="EMBL" id="MFC5813436.1"/>
    </source>
</evidence>
<sequence length="158" mass="16581">MSSFGISGTNVHVVLEQAPEPDSTTEPTPPCSGPVPWTVSGHTEPALRAQAARLTAHVTGRHDVAADVVGRTLAVSRAGLEHRAVVVGTDREDLLRGIAAVADDRPDARVVRGRARGGPGPVFVFPGQGSQWVGMAVELLEASPVFAEWMGECERALS</sequence>
<evidence type="ECO:0000259" key="4">
    <source>
        <dbReference type="Pfam" id="PF16197"/>
    </source>
</evidence>
<evidence type="ECO:0000256" key="2">
    <source>
        <dbReference type="ARBA" id="ARBA00023268"/>
    </source>
</evidence>
<feature type="non-terminal residue" evidence="5">
    <location>
        <position position="158"/>
    </location>
</feature>
<gene>
    <name evidence="5" type="ORF">ACFQGO_39095</name>
</gene>
<comment type="caution">
    <text evidence="5">The sequence shown here is derived from an EMBL/GenBank/DDBJ whole genome shotgun (WGS) entry which is preliminary data.</text>
</comment>
<dbReference type="SUPFAM" id="SSF52151">
    <property type="entry name" value="FabD/lysophospholipase-like"/>
    <property type="match status" value="1"/>
</dbReference>
<dbReference type="InterPro" id="IPR014043">
    <property type="entry name" value="Acyl_transferase_dom"/>
</dbReference>
<dbReference type="InterPro" id="IPR001227">
    <property type="entry name" value="Ac_transferase_dom_sf"/>
</dbReference>
<evidence type="ECO:0000256" key="1">
    <source>
        <dbReference type="ARBA" id="ARBA00022679"/>
    </source>
</evidence>
<dbReference type="Pfam" id="PF16197">
    <property type="entry name" value="KAsynt_C_assoc"/>
    <property type="match status" value="1"/>
</dbReference>
<dbReference type="EMBL" id="JBHSNZ010000135">
    <property type="protein sequence ID" value="MFC5813436.1"/>
    <property type="molecule type" value="Genomic_DNA"/>
</dbReference>
<dbReference type="Proteomes" id="UP001596112">
    <property type="component" value="Unassembled WGS sequence"/>
</dbReference>
<dbReference type="InterPro" id="IPR016035">
    <property type="entry name" value="Acyl_Trfase/lysoPLipase"/>
</dbReference>
<reference evidence="6" key="1">
    <citation type="journal article" date="2019" name="Int. J. Syst. Evol. Microbiol.">
        <title>The Global Catalogue of Microorganisms (GCM) 10K type strain sequencing project: providing services to taxonomists for standard genome sequencing and annotation.</title>
        <authorList>
            <consortium name="The Broad Institute Genomics Platform"/>
            <consortium name="The Broad Institute Genome Sequencing Center for Infectious Disease"/>
            <person name="Wu L."/>
            <person name="Ma J."/>
        </authorList>
    </citation>
    <scope>NUCLEOTIDE SEQUENCE [LARGE SCALE GENOMIC DNA]</scope>
    <source>
        <strain evidence="6">JCM 9918</strain>
    </source>
</reference>
<dbReference type="InterPro" id="IPR032821">
    <property type="entry name" value="PKS_assoc"/>
</dbReference>
<keyword evidence="6" id="KW-1185">Reference proteome</keyword>
<organism evidence="5 6">
    <name type="scientific">Streptomyces heilongjiangensis</name>
    <dbReference type="NCBI Taxonomy" id="945052"/>
    <lineage>
        <taxon>Bacteria</taxon>
        <taxon>Bacillati</taxon>
        <taxon>Actinomycetota</taxon>
        <taxon>Actinomycetes</taxon>
        <taxon>Kitasatosporales</taxon>
        <taxon>Streptomycetaceae</taxon>
        <taxon>Streptomyces</taxon>
    </lineage>
</organism>
<dbReference type="Pfam" id="PF00698">
    <property type="entry name" value="Acyl_transf_1"/>
    <property type="match status" value="1"/>
</dbReference>
<keyword evidence="1" id="KW-0808">Transferase</keyword>
<proteinExistence type="predicted"/>
<dbReference type="RefSeq" id="WP_380970262.1">
    <property type="nucleotide sequence ID" value="NZ_JBHSNZ010000135.1"/>
</dbReference>
<keyword evidence="2" id="KW-0511">Multifunctional enzyme</keyword>
<evidence type="ECO:0000313" key="6">
    <source>
        <dbReference type="Proteomes" id="UP001596112"/>
    </source>
</evidence>
<evidence type="ECO:0000259" key="3">
    <source>
        <dbReference type="Pfam" id="PF00698"/>
    </source>
</evidence>
<feature type="domain" description="Polyketide synthase C-terminal extension" evidence="4">
    <location>
        <begin position="2"/>
        <end position="87"/>
    </location>
</feature>
<accession>A0ABW1BJN7</accession>
<dbReference type="PANTHER" id="PTHR43775:SF51">
    <property type="entry name" value="INACTIVE PHENOLPHTHIOCEROL SYNTHESIS POLYKETIDE SYNTHASE TYPE I PKS1-RELATED"/>
    <property type="match status" value="1"/>
</dbReference>
<dbReference type="InterPro" id="IPR050091">
    <property type="entry name" value="PKS_NRPS_Biosynth_Enz"/>
</dbReference>
<feature type="domain" description="Malonyl-CoA:ACP transacylase (MAT)" evidence="3">
    <location>
        <begin position="122"/>
        <end position="157"/>
    </location>
</feature>
<dbReference type="PANTHER" id="PTHR43775">
    <property type="entry name" value="FATTY ACID SYNTHASE"/>
    <property type="match status" value="1"/>
</dbReference>